<evidence type="ECO:0000313" key="1">
    <source>
        <dbReference type="EMBL" id="RDY72398.1"/>
    </source>
</evidence>
<name>A0A3D8VU03_9BACI</name>
<gene>
    <name evidence="1" type="ORF">DXT76_02195</name>
</gene>
<sequence>MNYYSLIDTLSVLKELESWLHRRLR</sequence>
<comment type="caution">
    <text evidence="1">The sequence shown here is derived from an EMBL/GenBank/DDBJ whole genome shotgun (WGS) entry which is preliminary data.</text>
</comment>
<dbReference type="Proteomes" id="UP000257032">
    <property type="component" value="Unassembled WGS sequence"/>
</dbReference>
<reference evidence="1 2" key="1">
    <citation type="submission" date="2018-08" db="EMBL/GenBank/DDBJ databases">
        <title>Genome sequence of strict halophilic Halobacillus trueperi SS1 isolated from Lunsu, a salty water body of North West Himalayas.</title>
        <authorList>
            <person name="Gupta S."/>
            <person name="Sharma P."/>
            <person name="Dev K."/>
            <person name="Baumler D."/>
            <person name="Sourirajan A."/>
        </authorList>
    </citation>
    <scope>NUCLEOTIDE SEQUENCE [LARGE SCALE GENOMIC DNA]</scope>
    <source>
        <strain evidence="1 2">SS1</strain>
    </source>
</reference>
<feature type="non-terminal residue" evidence="1">
    <location>
        <position position="25"/>
    </location>
</feature>
<dbReference type="AlphaFoldDB" id="A0A3D8VU03"/>
<organism evidence="1 2">
    <name type="scientific">Halobacillus trueperi</name>
    <dbReference type="NCBI Taxonomy" id="156205"/>
    <lineage>
        <taxon>Bacteria</taxon>
        <taxon>Bacillati</taxon>
        <taxon>Bacillota</taxon>
        <taxon>Bacilli</taxon>
        <taxon>Bacillales</taxon>
        <taxon>Bacillaceae</taxon>
        <taxon>Halobacillus</taxon>
    </lineage>
</organism>
<dbReference type="EMBL" id="QTLC01000013">
    <property type="protein sequence ID" value="RDY72398.1"/>
    <property type="molecule type" value="Genomic_DNA"/>
</dbReference>
<accession>A0A3D8VU03</accession>
<protein>
    <submittedName>
        <fullName evidence="1">Maturase</fullName>
    </submittedName>
</protein>
<proteinExistence type="predicted"/>
<evidence type="ECO:0000313" key="2">
    <source>
        <dbReference type="Proteomes" id="UP000257032"/>
    </source>
</evidence>